<reference evidence="1" key="2">
    <citation type="journal article" date="2015" name="Fish Shellfish Immunol.">
        <title>Early steps in the European eel (Anguilla anguilla)-Vibrio vulnificus interaction in the gills: Role of the RtxA13 toxin.</title>
        <authorList>
            <person name="Callol A."/>
            <person name="Pajuelo D."/>
            <person name="Ebbesson L."/>
            <person name="Teles M."/>
            <person name="MacKenzie S."/>
            <person name="Amaro C."/>
        </authorList>
    </citation>
    <scope>NUCLEOTIDE SEQUENCE</scope>
</reference>
<protein>
    <submittedName>
        <fullName evidence="1">Uncharacterized protein</fullName>
    </submittedName>
</protein>
<sequence>MCTMQCCDTPCAFLFHSHSTCAHVMSGSHCSLRCTRSVLRGSQSSK</sequence>
<organism evidence="1">
    <name type="scientific">Anguilla anguilla</name>
    <name type="common">European freshwater eel</name>
    <name type="synonym">Muraena anguilla</name>
    <dbReference type="NCBI Taxonomy" id="7936"/>
    <lineage>
        <taxon>Eukaryota</taxon>
        <taxon>Metazoa</taxon>
        <taxon>Chordata</taxon>
        <taxon>Craniata</taxon>
        <taxon>Vertebrata</taxon>
        <taxon>Euteleostomi</taxon>
        <taxon>Actinopterygii</taxon>
        <taxon>Neopterygii</taxon>
        <taxon>Teleostei</taxon>
        <taxon>Anguilliformes</taxon>
        <taxon>Anguillidae</taxon>
        <taxon>Anguilla</taxon>
    </lineage>
</organism>
<dbReference type="AlphaFoldDB" id="A0A0E9TI01"/>
<name>A0A0E9TI01_ANGAN</name>
<accession>A0A0E9TI01</accession>
<proteinExistence type="predicted"/>
<dbReference type="EMBL" id="GBXM01056032">
    <property type="protein sequence ID" value="JAH52545.1"/>
    <property type="molecule type" value="Transcribed_RNA"/>
</dbReference>
<reference evidence="1" key="1">
    <citation type="submission" date="2014-11" db="EMBL/GenBank/DDBJ databases">
        <authorList>
            <person name="Amaro Gonzalez C."/>
        </authorList>
    </citation>
    <scope>NUCLEOTIDE SEQUENCE</scope>
</reference>
<evidence type="ECO:0000313" key="1">
    <source>
        <dbReference type="EMBL" id="JAH52545.1"/>
    </source>
</evidence>